<dbReference type="InterPro" id="IPR043504">
    <property type="entry name" value="Peptidase_S1_PA_chymotrypsin"/>
</dbReference>
<feature type="repeat" description="TPR" evidence="3">
    <location>
        <begin position="934"/>
        <end position="967"/>
    </location>
</feature>
<evidence type="ECO:0000313" key="5">
    <source>
        <dbReference type="EMBL" id="MDB9540139.1"/>
    </source>
</evidence>
<evidence type="ECO:0000256" key="1">
    <source>
        <dbReference type="ARBA" id="ARBA00022737"/>
    </source>
</evidence>
<feature type="repeat" description="TPR" evidence="3">
    <location>
        <begin position="764"/>
        <end position="797"/>
    </location>
</feature>
<dbReference type="InterPro" id="IPR013105">
    <property type="entry name" value="TPR_2"/>
</dbReference>
<feature type="repeat" description="TPR" evidence="3">
    <location>
        <begin position="974"/>
        <end position="1007"/>
    </location>
</feature>
<feature type="repeat" description="TPR" evidence="3">
    <location>
        <begin position="866"/>
        <end position="899"/>
    </location>
</feature>
<keyword evidence="4" id="KW-0732">Signal</keyword>
<keyword evidence="2 3" id="KW-0802">TPR repeat</keyword>
<comment type="caution">
    <text evidence="5">The sequence shown here is derived from an EMBL/GenBank/DDBJ whole genome shotgun (WGS) entry which is preliminary data.</text>
</comment>
<feature type="repeat" description="TPR" evidence="3">
    <location>
        <begin position="900"/>
        <end position="933"/>
    </location>
</feature>
<accession>A0ABT5AS63</accession>
<organism evidence="5 6">
    <name type="scientific">Anabaenopsis arnoldii</name>
    <dbReference type="NCBI Taxonomy" id="2152938"/>
    <lineage>
        <taxon>Bacteria</taxon>
        <taxon>Bacillati</taxon>
        <taxon>Cyanobacteriota</taxon>
        <taxon>Cyanophyceae</taxon>
        <taxon>Nostocales</taxon>
        <taxon>Nodulariaceae</taxon>
        <taxon>Anabaenopsis</taxon>
    </lineage>
</organism>
<dbReference type="Pfam" id="PF13432">
    <property type="entry name" value="TPR_16"/>
    <property type="match status" value="1"/>
</dbReference>
<dbReference type="InterPro" id="IPR019734">
    <property type="entry name" value="TPR_rpt"/>
</dbReference>
<evidence type="ECO:0000256" key="4">
    <source>
        <dbReference type="SAM" id="SignalP"/>
    </source>
</evidence>
<dbReference type="InterPro" id="IPR009003">
    <property type="entry name" value="Peptidase_S1_PA"/>
</dbReference>
<evidence type="ECO:0000256" key="3">
    <source>
        <dbReference type="PROSITE-ProRule" id="PRU00339"/>
    </source>
</evidence>
<feature type="repeat" description="TPR" evidence="3">
    <location>
        <begin position="1008"/>
        <end position="1041"/>
    </location>
</feature>
<dbReference type="Gene3D" id="1.25.40.10">
    <property type="entry name" value="Tetratricopeptide repeat domain"/>
    <property type="match status" value="6"/>
</dbReference>
<dbReference type="EMBL" id="JAQMUH010000121">
    <property type="protein sequence ID" value="MDB9540139.1"/>
    <property type="molecule type" value="Genomic_DNA"/>
</dbReference>
<keyword evidence="1" id="KW-0677">Repeat</keyword>
<feature type="chain" id="PRO_5045917699" evidence="4">
    <location>
        <begin position="21"/>
        <end position="1180"/>
    </location>
</feature>
<dbReference type="Pfam" id="PF07719">
    <property type="entry name" value="TPR_2"/>
    <property type="match status" value="1"/>
</dbReference>
<dbReference type="PANTHER" id="PTHR44858:SF1">
    <property type="entry name" value="UDP-N-ACETYLGLUCOSAMINE--PEPTIDE N-ACETYLGLUCOSAMINYLTRANSFERASE SPINDLY-RELATED"/>
    <property type="match status" value="1"/>
</dbReference>
<dbReference type="InterPro" id="IPR011990">
    <property type="entry name" value="TPR-like_helical_dom_sf"/>
</dbReference>
<dbReference type="Gene3D" id="2.40.10.10">
    <property type="entry name" value="Trypsin-like serine proteases"/>
    <property type="match status" value="4"/>
</dbReference>
<dbReference type="SUPFAM" id="SSF50494">
    <property type="entry name" value="Trypsin-like serine proteases"/>
    <property type="match status" value="2"/>
</dbReference>
<dbReference type="Pfam" id="PF13365">
    <property type="entry name" value="Trypsin_2"/>
    <property type="match status" value="2"/>
</dbReference>
<feature type="repeat" description="TPR" evidence="3">
    <location>
        <begin position="832"/>
        <end position="865"/>
    </location>
</feature>
<dbReference type="RefSeq" id="WP_271733307.1">
    <property type="nucleotide sequence ID" value="NZ_JANQDP010000125.1"/>
</dbReference>
<proteinExistence type="predicted"/>
<evidence type="ECO:0000256" key="2">
    <source>
        <dbReference type="ARBA" id="ARBA00022803"/>
    </source>
</evidence>
<feature type="repeat" description="TPR" evidence="3">
    <location>
        <begin position="638"/>
        <end position="671"/>
    </location>
</feature>
<protein>
    <submittedName>
        <fullName evidence="5">Tetratricopeptide repeat protein</fullName>
    </submittedName>
</protein>
<dbReference type="Pfam" id="PF00515">
    <property type="entry name" value="TPR_1"/>
    <property type="match status" value="4"/>
</dbReference>
<feature type="repeat" description="TPR" evidence="3">
    <location>
        <begin position="568"/>
        <end position="601"/>
    </location>
</feature>
<dbReference type="Pfam" id="PF13181">
    <property type="entry name" value="TPR_8"/>
    <property type="match status" value="1"/>
</dbReference>
<dbReference type="SMART" id="SM00028">
    <property type="entry name" value="TPR"/>
    <property type="match status" value="16"/>
</dbReference>
<dbReference type="Proteomes" id="UP001212499">
    <property type="component" value="Unassembled WGS sequence"/>
</dbReference>
<reference evidence="5 6" key="1">
    <citation type="submission" date="2023-01" db="EMBL/GenBank/DDBJ databases">
        <title>Genomes from the Australian National Cyanobacteria Reference Collection.</title>
        <authorList>
            <person name="Willis A."/>
            <person name="Lee E.M.F."/>
        </authorList>
    </citation>
    <scope>NUCLEOTIDE SEQUENCE [LARGE SCALE GENOMIC DNA]</scope>
    <source>
        <strain evidence="5 6">CS-1033</strain>
    </source>
</reference>
<feature type="repeat" description="TPR" evidence="3">
    <location>
        <begin position="798"/>
        <end position="831"/>
    </location>
</feature>
<dbReference type="Pfam" id="PF13414">
    <property type="entry name" value="TPR_11"/>
    <property type="match status" value="2"/>
</dbReference>
<keyword evidence="6" id="KW-1185">Reference proteome</keyword>
<dbReference type="SUPFAM" id="SSF48452">
    <property type="entry name" value="TPR-like"/>
    <property type="match status" value="2"/>
</dbReference>
<evidence type="ECO:0000313" key="6">
    <source>
        <dbReference type="Proteomes" id="UP001212499"/>
    </source>
</evidence>
<name>A0ABT5AS63_9CYAN</name>
<dbReference type="PANTHER" id="PTHR44858">
    <property type="entry name" value="TETRATRICOPEPTIDE REPEAT PROTEIN 6"/>
    <property type="match status" value="1"/>
</dbReference>
<feature type="signal peptide" evidence="4">
    <location>
        <begin position="1"/>
        <end position="20"/>
    </location>
</feature>
<gene>
    <name evidence="5" type="ORF">PN457_10785</name>
</gene>
<dbReference type="PROSITE" id="PS50005">
    <property type="entry name" value="TPR"/>
    <property type="match status" value="12"/>
</dbReference>
<sequence>MKRHLAIISCILLLPLPVLGEITHSKTSKPPIADECQLIPEDPDTGAYSERQLQQLVRQITVKVRGERDVASGTILAKAKTGSSYLVITNAHVVRRINPKSLNIQTLDGKTHPVKLLPDANLGQLDLAILEFNSNQQYCLPPEVANFDIDIDTPVMAGGYPSTENNIVFRSGRVRKIVSQPSLKEGYEIGYDSDIEQGMSGGAILSAYGYLLGVNGMSQYPILNLGYVRADGQEPTAAEIEEWRGYSWGIPVSRVLDAVKPEMLTAYGLPQRQLPPLPQTEIPGYQVPEVPLTGWLGELEEKAKQITVRIDSSSQNNGSGVIINQEGNSYIVLTAAHVVCEKKRGMGECHPYTYTIVTADGQTHRVEPGSIQYNEGVDLAVVKFRSNRSYAVATLAKYPTRDNQYMLTGGYPRLGTSSPWRLTLGQTWSRERGLIQTTLSSSQTNKDPGAQLLQAVGQAAGAVDGGYELVYSSITLGGMSGGPVLDTQGRVIGIHGKAEGVRNIAWGDIHIGNSLGIPISTFLALAPRWNTRPQGVENTRPRELSLEDVESIQNTILSIPVPQGDADARLWIERGNQLWRLRRYDEAVEAFERAIAQKPEFFIDLAYYGKGLALGGSKQFKAAAAALELAVKANPKFVPAWDYLSIVYRQLQELDRALGAINEAIRLEDGNPNLYNQKLDRALDAINEAIKLEPGNPNLYNQKYWVLLNLQRYAEAELAINQAIELSPRAAFYNNRGRVYLDQQKWDLALADFNQAIGINPNYADAYIIRGTVYLNLKKWDLAVADYSKAIELNPDNSLTYTGRGLVYYNLKKWDLALADYNKVIELSPNDAQGYTGRAFVYLDLKKWDLAVADYSKAIELNPNDAQGYINRGNVYYNLKKLDLAVADYNKAIAINPNLAQGYINRGTVYFDLKKWDLALADFNQGIELNPNDVQGYIIRGLFYREFKEWDLAIADFTQAIELAPDFLLANFRILAYTLRSHIYRELKEWDLALADYTQVIEFNPNLAQGYIWRGVVYVNQKKWDLALADFNQAIGINPNLAQAYYNRGVVYHSQQNYTAALAEYNQALSKDKNNLPAINNIGLIKYEQGDKTTAIKQWEEAIKVNNKVAEPILALAVALYTQGQQEKAYELATTVLNLDKTFADVEVLRKNLWGDKIISDAQKLLSTPTIKTLLSQIKE</sequence>
<dbReference type="PROSITE" id="PS50293">
    <property type="entry name" value="TPR_REGION"/>
    <property type="match status" value="6"/>
</dbReference>
<feature type="repeat" description="TPR" evidence="3">
    <location>
        <begin position="730"/>
        <end position="763"/>
    </location>
</feature>
<feature type="repeat" description="TPR" evidence="3">
    <location>
        <begin position="1042"/>
        <end position="1075"/>
    </location>
</feature>
<dbReference type="InterPro" id="IPR050498">
    <property type="entry name" value="Ycf3"/>
</dbReference>